<keyword evidence="5" id="KW-1185">Reference proteome</keyword>
<dbReference type="EMBL" id="JAOYEY010000049">
    <property type="protein sequence ID" value="MCV9888127.1"/>
    <property type="molecule type" value="Genomic_DNA"/>
</dbReference>
<accession>A0ABT3DM52</accession>
<feature type="domain" description="Tryptophan synthase beta chain-like PALP" evidence="3">
    <location>
        <begin position="8"/>
        <end position="291"/>
    </location>
</feature>
<reference evidence="4 5" key="1">
    <citation type="submission" date="2022-10" db="EMBL/GenBank/DDBJ databases">
        <title>Draft genome assembly of moderately radiation resistant bacterium Metabacillus halosaccharovorans.</title>
        <authorList>
            <person name="Pal S."/>
            <person name="Gopinathan A."/>
        </authorList>
    </citation>
    <scope>NUCLEOTIDE SEQUENCE [LARGE SCALE GENOMIC DNA]</scope>
    <source>
        <strain evidence="4 5">VITHBRA001</strain>
    </source>
</reference>
<evidence type="ECO:0000313" key="5">
    <source>
        <dbReference type="Proteomes" id="UP001526147"/>
    </source>
</evidence>
<dbReference type="Gene3D" id="3.40.50.1100">
    <property type="match status" value="2"/>
</dbReference>
<gene>
    <name evidence="4" type="ORF">OIH86_20995</name>
</gene>
<evidence type="ECO:0000256" key="1">
    <source>
        <dbReference type="ARBA" id="ARBA00001933"/>
    </source>
</evidence>
<protein>
    <submittedName>
        <fullName evidence="4">Cysteine synthase family protein</fullName>
    </submittedName>
</protein>
<dbReference type="Pfam" id="PF00291">
    <property type="entry name" value="PALP"/>
    <property type="match status" value="1"/>
</dbReference>
<proteinExistence type="predicted"/>
<keyword evidence="2" id="KW-0663">Pyridoxal phosphate</keyword>
<evidence type="ECO:0000259" key="3">
    <source>
        <dbReference type="Pfam" id="PF00291"/>
    </source>
</evidence>
<dbReference type="InterPro" id="IPR050214">
    <property type="entry name" value="Cys_Synth/Cystath_Beta-Synth"/>
</dbReference>
<name>A0ABT3DM52_9BACI</name>
<evidence type="ECO:0000313" key="4">
    <source>
        <dbReference type="EMBL" id="MCV9888127.1"/>
    </source>
</evidence>
<organism evidence="4 5">
    <name type="scientific">Metabacillus halosaccharovorans</name>
    <dbReference type="NCBI Taxonomy" id="930124"/>
    <lineage>
        <taxon>Bacteria</taxon>
        <taxon>Bacillati</taxon>
        <taxon>Bacillota</taxon>
        <taxon>Bacilli</taxon>
        <taxon>Bacillales</taxon>
        <taxon>Bacillaceae</taxon>
        <taxon>Metabacillus</taxon>
    </lineage>
</organism>
<dbReference type="SUPFAM" id="SSF53686">
    <property type="entry name" value="Tryptophan synthase beta subunit-like PLP-dependent enzymes"/>
    <property type="match status" value="1"/>
</dbReference>
<dbReference type="PANTHER" id="PTHR10314">
    <property type="entry name" value="CYSTATHIONINE BETA-SYNTHASE"/>
    <property type="match status" value="1"/>
</dbReference>
<sequence>MLYQNIIETIGNTPLVKLRLDNQSIGEVYAKLELQNPFGMKDRVAKNAILAAKESGELQDGQPIFESSSGTLACGIALVGTSLGHPVHIVTDPRLDSITLAKLHSLGCHVHVVDKMGAQGWQGGRLELLHRLLEQHPDGYWLRQYENPSNPESYTGLAQELIDDLGQVDILIVAVGTGGSISGTARELKKYNPNCKVIAVDATGSVIFGQPDRPDRLQGGIGNSLVARNVDHTLIDEVHWLNDQEAYAATHVLARQEKIFAGNSSGSVYAVARWVSRLVKPNTKIAAIFPDRGDRYANTIYNHDYLKTKGINVELTFDPKQVDRNDVVHSWSYASYRENTVLKI</sequence>
<dbReference type="RefSeq" id="WP_264144329.1">
    <property type="nucleotide sequence ID" value="NZ_JAOYEY010000049.1"/>
</dbReference>
<dbReference type="Proteomes" id="UP001526147">
    <property type="component" value="Unassembled WGS sequence"/>
</dbReference>
<dbReference type="CDD" id="cd01561">
    <property type="entry name" value="CBS_like"/>
    <property type="match status" value="1"/>
</dbReference>
<comment type="cofactor">
    <cofactor evidence="1">
        <name>pyridoxal 5'-phosphate</name>
        <dbReference type="ChEBI" id="CHEBI:597326"/>
    </cofactor>
</comment>
<dbReference type="InterPro" id="IPR001926">
    <property type="entry name" value="TrpB-like_PALP"/>
</dbReference>
<evidence type="ECO:0000256" key="2">
    <source>
        <dbReference type="ARBA" id="ARBA00022898"/>
    </source>
</evidence>
<dbReference type="InterPro" id="IPR036052">
    <property type="entry name" value="TrpB-like_PALP_sf"/>
</dbReference>
<comment type="caution">
    <text evidence="4">The sequence shown here is derived from an EMBL/GenBank/DDBJ whole genome shotgun (WGS) entry which is preliminary data.</text>
</comment>